<feature type="region of interest" description="Disordered" evidence="4">
    <location>
        <begin position="717"/>
        <end position="856"/>
    </location>
</feature>
<evidence type="ECO:0008006" key="7">
    <source>
        <dbReference type="Google" id="ProtNLM"/>
    </source>
</evidence>
<dbReference type="InterPro" id="IPR015943">
    <property type="entry name" value="WD40/YVTN_repeat-like_dom_sf"/>
</dbReference>
<evidence type="ECO:0000256" key="4">
    <source>
        <dbReference type="SAM" id="MobiDB-lite"/>
    </source>
</evidence>
<feature type="region of interest" description="Disordered" evidence="4">
    <location>
        <begin position="879"/>
        <end position="902"/>
    </location>
</feature>
<keyword evidence="1 3" id="KW-0853">WD repeat</keyword>
<dbReference type="HOGENOM" id="CLU_004759_3_0_1"/>
<dbReference type="OMA" id="DTEGLKW"/>
<dbReference type="InterPro" id="IPR040324">
    <property type="entry name" value="WDR44/Dgr2"/>
</dbReference>
<feature type="repeat" description="WD" evidence="3">
    <location>
        <begin position="360"/>
        <end position="400"/>
    </location>
</feature>
<gene>
    <name evidence="5" type="ORF">DOTSEDRAFT_69974</name>
</gene>
<feature type="compositionally biased region" description="Polar residues" evidence="4">
    <location>
        <begin position="153"/>
        <end position="169"/>
    </location>
</feature>
<dbReference type="EMBL" id="KB446536">
    <property type="protein sequence ID" value="EME48202.1"/>
    <property type="molecule type" value="Genomic_DNA"/>
</dbReference>
<feature type="repeat" description="WD" evidence="3">
    <location>
        <begin position="400"/>
        <end position="442"/>
    </location>
</feature>
<dbReference type="SMART" id="SM00320">
    <property type="entry name" value="WD40"/>
    <property type="match status" value="6"/>
</dbReference>
<dbReference type="Proteomes" id="UP000016933">
    <property type="component" value="Unassembled WGS sequence"/>
</dbReference>
<feature type="region of interest" description="Disordered" evidence="4">
    <location>
        <begin position="193"/>
        <end position="214"/>
    </location>
</feature>
<keyword evidence="6" id="KW-1185">Reference proteome</keyword>
<feature type="region of interest" description="Disordered" evidence="4">
    <location>
        <begin position="116"/>
        <end position="174"/>
    </location>
</feature>
<dbReference type="PROSITE" id="PS50294">
    <property type="entry name" value="WD_REPEATS_REGION"/>
    <property type="match status" value="2"/>
</dbReference>
<feature type="compositionally biased region" description="Polar residues" evidence="4">
    <location>
        <begin position="44"/>
        <end position="63"/>
    </location>
</feature>
<name>N1PXQ9_DOTSN</name>
<feature type="region of interest" description="Disordered" evidence="4">
    <location>
        <begin position="258"/>
        <end position="288"/>
    </location>
</feature>
<evidence type="ECO:0000256" key="3">
    <source>
        <dbReference type="PROSITE-ProRule" id="PRU00221"/>
    </source>
</evidence>
<dbReference type="PROSITE" id="PS50082">
    <property type="entry name" value="WD_REPEATS_2"/>
    <property type="match status" value="3"/>
</dbReference>
<dbReference type="OrthoDB" id="1932312at2759"/>
<dbReference type="STRING" id="675120.N1PXQ9"/>
<protein>
    <recommendedName>
        <fullName evidence="7">WD40 repeat-like protein</fullName>
    </recommendedName>
</protein>
<dbReference type="Pfam" id="PF00400">
    <property type="entry name" value="WD40"/>
    <property type="match status" value="4"/>
</dbReference>
<feature type="compositionally biased region" description="Basic and acidic residues" evidence="4">
    <location>
        <begin position="129"/>
        <end position="144"/>
    </location>
</feature>
<dbReference type="SUPFAM" id="SSF50978">
    <property type="entry name" value="WD40 repeat-like"/>
    <property type="match status" value="1"/>
</dbReference>
<dbReference type="PANTHER" id="PTHR14221:SF0">
    <property type="entry name" value="WD REPEAT-CONTAINING PROTEIN 44"/>
    <property type="match status" value="1"/>
</dbReference>
<reference evidence="6" key="1">
    <citation type="journal article" date="2012" name="PLoS Genet.">
        <title>The genomes of the fungal plant pathogens Cladosporium fulvum and Dothistroma septosporum reveal adaptation to different hosts and lifestyles but also signatures of common ancestry.</title>
        <authorList>
            <person name="de Wit P.J.G.M."/>
            <person name="van der Burgt A."/>
            <person name="Oekmen B."/>
            <person name="Stergiopoulos I."/>
            <person name="Abd-Elsalam K.A."/>
            <person name="Aerts A.L."/>
            <person name="Bahkali A.H."/>
            <person name="Beenen H.G."/>
            <person name="Chettri P."/>
            <person name="Cox M.P."/>
            <person name="Datema E."/>
            <person name="de Vries R.P."/>
            <person name="Dhillon B."/>
            <person name="Ganley A.R."/>
            <person name="Griffiths S.A."/>
            <person name="Guo Y."/>
            <person name="Hamelin R.C."/>
            <person name="Henrissat B."/>
            <person name="Kabir M.S."/>
            <person name="Jashni M.K."/>
            <person name="Kema G."/>
            <person name="Klaubauf S."/>
            <person name="Lapidus A."/>
            <person name="Levasseur A."/>
            <person name="Lindquist E."/>
            <person name="Mehrabi R."/>
            <person name="Ohm R.A."/>
            <person name="Owen T.J."/>
            <person name="Salamov A."/>
            <person name="Schwelm A."/>
            <person name="Schijlen E."/>
            <person name="Sun H."/>
            <person name="van den Burg H.A."/>
            <person name="van Ham R.C.H.J."/>
            <person name="Zhang S."/>
            <person name="Goodwin S.B."/>
            <person name="Grigoriev I.V."/>
            <person name="Collemare J."/>
            <person name="Bradshaw R.E."/>
        </authorList>
    </citation>
    <scope>NUCLEOTIDE SEQUENCE [LARGE SCALE GENOMIC DNA]</scope>
    <source>
        <strain evidence="6">NZE10 / CBS 128990</strain>
    </source>
</reference>
<dbReference type="PANTHER" id="PTHR14221">
    <property type="entry name" value="WD REPEAT DOMAIN 44"/>
    <property type="match status" value="1"/>
</dbReference>
<sequence>MADLPAITLIDPNNHIQLPPPAPAQSPVKDSTHVELNARIATGRPTTGNKSSHGRTDSQTSGWASPGRLIRTLSSNNAQAAGGAAQDTNGKQDNSFIAQQPVIDPLSQHIFRRTNTPLNVPANGSPRPRTSDGRDVQREDKQQPREQSPAPAAQSSLYRTDTLESSTPASKELRKGVKAVSFISRLMGGSKKKEVNEDAIDDEASTSDERPEGNDAELFTQQVDNMGFQPRHPQPPAYIKVRGKYKKNRDFDRLFLAQELSSKKGPRMERSGSANKLRRKNSANPNEGNPIWAMEFSRDGKYLAAAGSDMIVRVWAVLGSSVDRQNHERQESNESQANGVDAHAEHLTAPVFQSQTIREYEGHASTILDLSWSKNNFLLSSSMDKTVRLWHVSRTECLCTFKHNDFVPSICFHPKDDRFFLAGSLDSRLRLWSIPDKSVAYATQIPDMITAVAFTPDGKFAMAGCLSGLCMFYETEGLKYQTQIHVKSTRGQNSKGSKITGIQAQYGASGDMKVLITSNDSRVRLYNFRDKSLELKFKGNENNFSQIRATFSDDGRYVVCGSEDRKAYIWSLHQSLGDKRDRTPMETFDAHDSITTAVCIAPTKTRQHLSKSEDPLYDLCNPPPITLLSHAERAESQASTRPPTLNGSERGSIQATPTDFEGKFEKHKESPAYVARTAHKEGNIIVTADYGGKIKVFRQDCAWAKRLKDDADKASLFSKRGGKASRTASVATRRSERSLRDTSRTSISSQAPSDRILSWRQGIASTPSIADSRNGSSKDTSRSMSPRKSIDHRGRSVNTYPPAKASSVRSAHPLAADSLVRSPSPINRDTTEGAHHSSPDSIQREQVSEEKQNHLSLQGDRSYMFWDTDVWKQNAKRMVHTDQQHEHDHDSVTPASQEGSVKDGDHLAVRPLHKVPSYVSELSDEHSSVEEFDDAREEADMKCAGCGSLSFSARQEKSGGIKMICMKCGRPAG</sequence>
<evidence type="ECO:0000313" key="6">
    <source>
        <dbReference type="Proteomes" id="UP000016933"/>
    </source>
</evidence>
<evidence type="ECO:0000313" key="5">
    <source>
        <dbReference type="EMBL" id="EME48202.1"/>
    </source>
</evidence>
<feature type="compositionally biased region" description="Basic and acidic residues" evidence="4">
    <location>
        <begin position="829"/>
        <end position="853"/>
    </location>
</feature>
<evidence type="ECO:0000256" key="1">
    <source>
        <dbReference type="ARBA" id="ARBA00022574"/>
    </source>
</evidence>
<dbReference type="AlphaFoldDB" id="N1PXQ9"/>
<feature type="region of interest" description="Disordered" evidence="4">
    <location>
        <begin position="1"/>
        <end position="67"/>
    </location>
</feature>
<accession>N1PXQ9</accession>
<proteinExistence type="predicted"/>
<feature type="compositionally biased region" description="Basic and acidic residues" evidence="4">
    <location>
        <begin position="733"/>
        <end position="743"/>
    </location>
</feature>
<keyword evidence="2" id="KW-0677">Repeat</keyword>
<dbReference type="InterPro" id="IPR001680">
    <property type="entry name" value="WD40_rpt"/>
</dbReference>
<evidence type="ECO:0000256" key="2">
    <source>
        <dbReference type="ARBA" id="ARBA00022737"/>
    </source>
</evidence>
<feature type="compositionally biased region" description="Acidic residues" evidence="4">
    <location>
        <begin position="197"/>
        <end position="206"/>
    </location>
</feature>
<dbReference type="eggNOG" id="KOG0283">
    <property type="taxonomic scope" value="Eukaryota"/>
</dbReference>
<feature type="compositionally biased region" description="Polar residues" evidence="4">
    <location>
        <begin position="763"/>
        <end position="786"/>
    </location>
</feature>
<feature type="compositionally biased region" description="Basic and acidic residues" evidence="4">
    <location>
        <begin position="879"/>
        <end position="891"/>
    </location>
</feature>
<dbReference type="InterPro" id="IPR036322">
    <property type="entry name" value="WD40_repeat_dom_sf"/>
</dbReference>
<reference evidence="5 6" key="2">
    <citation type="journal article" date="2012" name="PLoS Pathog.">
        <title>Diverse lifestyles and strategies of plant pathogenesis encoded in the genomes of eighteen Dothideomycetes fungi.</title>
        <authorList>
            <person name="Ohm R.A."/>
            <person name="Feau N."/>
            <person name="Henrissat B."/>
            <person name="Schoch C.L."/>
            <person name="Horwitz B.A."/>
            <person name="Barry K.W."/>
            <person name="Condon B.J."/>
            <person name="Copeland A.C."/>
            <person name="Dhillon B."/>
            <person name="Glaser F."/>
            <person name="Hesse C.N."/>
            <person name="Kosti I."/>
            <person name="LaButti K."/>
            <person name="Lindquist E.A."/>
            <person name="Lucas S."/>
            <person name="Salamov A.A."/>
            <person name="Bradshaw R.E."/>
            <person name="Ciuffetti L."/>
            <person name="Hamelin R.C."/>
            <person name="Kema G.H.J."/>
            <person name="Lawrence C."/>
            <person name="Scott J.A."/>
            <person name="Spatafora J.W."/>
            <person name="Turgeon B.G."/>
            <person name="de Wit P.J.G.M."/>
            <person name="Zhong S."/>
            <person name="Goodwin S.B."/>
            <person name="Grigoriev I.V."/>
        </authorList>
    </citation>
    <scope>NUCLEOTIDE SEQUENCE [LARGE SCALE GENOMIC DNA]</scope>
    <source>
        <strain evidence="6">NZE10 / CBS 128990</strain>
    </source>
</reference>
<feature type="compositionally biased region" description="Polar residues" evidence="4">
    <location>
        <begin position="636"/>
        <end position="657"/>
    </location>
</feature>
<dbReference type="Gene3D" id="2.130.10.10">
    <property type="entry name" value="YVTN repeat-like/Quinoprotein amine dehydrogenase"/>
    <property type="match status" value="1"/>
</dbReference>
<feature type="region of interest" description="Disordered" evidence="4">
    <location>
        <begin position="632"/>
        <end position="667"/>
    </location>
</feature>
<organism evidence="5 6">
    <name type="scientific">Dothistroma septosporum (strain NZE10 / CBS 128990)</name>
    <name type="common">Red band needle blight fungus</name>
    <name type="synonym">Mycosphaerella pini</name>
    <dbReference type="NCBI Taxonomy" id="675120"/>
    <lineage>
        <taxon>Eukaryota</taxon>
        <taxon>Fungi</taxon>
        <taxon>Dikarya</taxon>
        <taxon>Ascomycota</taxon>
        <taxon>Pezizomycotina</taxon>
        <taxon>Dothideomycetes</taxon>
        <taxon>Dothideomycetidae</taxon>
        <taxon>Mycosphaerellales</taxon>
        <taxon>Mycosphaerellaceae</taxon>
        <taxon>Dothistroma</taxon>
    </lineage>
</organism>
<feature type="repeat" description="WD" evidence="3">
    <location>
        <begin position="284"/>
        <end position="315"/>
    </location>
</feature>